<comment type="caution">
    <text evidence="2">The sequence shown here is derived from an EMBL/GenBank/DDBJ whole genome shotgun (WGS) entry which is preliminary data.</text>
</comment>
<evidence type="ECO:0000313" key="3">
    <source>
        <dbReference type="Proteomes" id="UP000655589"/>
    </source>
</evidence>
<accession>A0A8H9GG03</accession>
<dbReference type="EMBL" id="BMPT01000004">
    <property type="protein sequence ID" value="GGM20205.1"/>
    <property type="molecule type" value="Genomic_DNA"/>
</dbReference>
<evidence type="ECO:0000313" key="2">
    <source>
        <dbReference type="EMBL" id="GGM20205.1"/>
    </source>
</evidence>
<name>A0A8H9GG03_9MICO</name>
<dbReference type="Proteomes" id="UP000655589">
    <property type="component" value="Unassembled WGS sequence"/>
</dbReference>
<dbReference type="AlphaFoldDB" id="A0A8H9GG03"/>
<proteinExistence type="predicted"/>
<sequence>MAMQRRFAVAHQDVFPKGAFLKGEVEPVVDFQAPKREDGSRPQQRDKDTGLLLWQVVVLDADEEAGKKDTAVTVKIAAAHQPVPPANKTPFPWTPVEFVGLTALPYVDDNGSRPRLAWSYKADDLCEPGKADVPTAARPDAGKAAA</sequence>
<protein>
    <recommendedName>
        <fullName evidence="4">Plasmid replication, integration and excision activator</fullName>
    </recommendedName>
</protein>
<reference evidence="2" key="1">
    <citation type="journal article" date="2014" name="Int. J. Syst. Evol. Microbiol.">
        <title>Complete genome sequence of Corynebacterium casei LMG S-19264T (=DSM 44701T), isolated from a smear-ripened cheese.</title>
        <authorList>
            <consortium name="US DOE Joint Genome Institute (JGI-PGF)"/>
            <person name="Walter F."/>
            <person name="Albersmeier A."/>
            <person name="Kalinowski J."/>
            <person name="Ruckert C."/>
        </authorList>
    </citation>
    <scope>NUCLEOTIDE SEQUENCE</scope>
    <source>
        <strain evidence="2">JCM 3051</strain>
    </source>
</reference>
<keyword evidence="3" id="KW-1185">Reference proteome</keyword>
<evidence type="ECO:0008006" key="4">
    <source>
        <dbReference type="Google" id="ProtNLM"/>
    </source>
</evidence>
<evidence type="ECO:0000256" key="1">
    <source>
        <dbReference type="SAM" id="MobiDB-lite"/>
    </source>
</evidence>
<gene>
    <name evidence="2" type="ORF">GCM10010102_14890</name>
</gene>
<organism evidence="2 3">
    <name type="scientific">Promicromonospora citrea</name>
    <dbReference type="NCBI Taxonomy" id="43677"/>
    <lineage>
        <taxon>Bacteria</taxon>
        <taxon>Bacillati</taxon>
        <taxon>Actinomycetota</taxon>
        <taxon>Actinomycetes</taxon>
        <taxon>Micrococcales</taxon>
        <taxon>Promicromonosporaceae</taxon>
        <taxon>Promicromonospora</taxon>
    </lineage>
</organism>
<feature type="region of interest" description="Disordered" evidence="1">
    <location>
        <begin position="127"/>
        <end position="146"/>
    </location>
</feature>
<reference evidence="2" key="2">
    <citation type="submission" date="2020-09" db="EMBL/GenBank/DDBJ databases">
        <authorList>
            <person name="Sun Q."/>
            <person name="Ohkuma M."/>
        </authorList>
    </citation>
    <scope>NUCLEOTIDE SEQUENCE</scope>
    <source>
        <strain evidence="2">JCM 3051</strain>
    </source>
</reference>